<dbReference type="SUPFAM" id="SSF53187">
    <property type="entry name" value="Zn-dependent exopeptidases"/>
    <property type="match status" value="1"/>
</dbReference>
<dbReference type="CDD" id="cd00174">
    <property type="entry name" value="SH3"/>
    <property type="match status" value="1"/>
</dbReference>
<name>A0ABW4DSD7_9LACO</name>
<dbReference type="Pfam" id="PF13457">
    <property type="entry name" value="GW"/>
    <property type="match status" value="1"/>
</dbReference>
<keyword evidence="1 4" id="KW-0378">Hydrolase</keyword>
<dbReference type="Gene3D" id="2.30.30.40">
    <property type="entry name" value="SH3 Domains"/>
    <property type="match status" value="3"/>
</dbReference>
<dbReference type="Proteomes" id="UP001597244">
    <property type="component" value="Unassembled WGS sequence"/>
</dbReference>
<feature type="domain" description="SH3b" evidence="3">
    <location>
        <begin position="33"/>
        <end position="98"/>
    </location>
</feature>
<gene>
    <name evidence="4" type="ORF">ACFQ4L_08865</name>
</gene>
<dbReference type="InterPro" id="IPR036028">
    <property type="entry name" value="SH3-like_dom_sf"/>
</dbReference>
<dbReference type="PROSITE" id="PS51781">
    <property type="entry name" value="SH3B"/>
    <property type="match status" value="2"/>
</dbReference>
<dbReference type="SUPFAM" id="SSF50044">
    <property type="entry name" value="SH3-domain"/>
    <property type="match status" value="1"/>
</dbReference>
<sequence length="446" mass="48445">MIKTYLKKLWRWRILIVIALAIMTSIGTTVALANSQQVVVQANVLNIRKGPGLAYDVSAQVKQGQRLTVISKRNEWLQVRISNNQVGWVASWLVKNTEVSATSNQIATVDNNNTPIYLTNSETSTKMGLLQATKTVTILYTNGEWYQIKHNDSVAWVKRNAVHVTGTVDSSAQTEPTSTTQTTSVASTTQNVLVKTNNTHLRSEPNSKASIVTSLSANTTLSYIKTVNQWYEVKTSGGQTGYVASWIVTLQNKTASSGTTTAPKVASNLAESTIVIDPGHGGTDSGALSQGNKYEKTYTLQMANVIASRLRAAGANVILTRNGDSYVSLSGRASVSNKNSADAFISLHFDSSENEGSASGVTTYYYNKNRDSKLASSLNTQLSSLPINNRGTDFGDFEVLRDNSRPSVLLELGFINNKNDFSYIQSTTYQTEVASAIVNGLTAYFK</sequence>
<dbReference type="InterPro" id="IPR025987">
    <property type="entry name" value="GW_dom"/>
</dbReference>
<dbReference type="CDD" id="cd02696">
    <property type="entry name" value="MurNAc-LAA"/>
    <property type="match status" value="1"/>
</dbReference>
<dbReference type="PANTHER" id="PTHR30404:SF0">
    <property type="entry name" value="N-ACETYLMURAMOYL-L-ALANINE AMIDASE AMIC"/>
    <property type="match status" value="1"/>
</dbReference>
<dbReference type="PANTHER" id="PTHR30404">
    <property type="entry name" value="N-ACETYLMURAMOYL-L-ALANINE AMIDASE"/>
    <property type="match status" value="1"/>
</dbReference>
<dbReference type="EC" id="3.5.1.28" evidence="4"/>
<dbReference type="SMART" id="SM00287">
    <property type="entry name" value="SH3b"/>
    <property type="match status" value="3"/>
</dbReference>
<dbReference type="PIRSF" id="PIRSF037846">
    <property type="entry name" value="Autolysin_YrvJ_prd"/>
    <property type="match status" value="1"/>
</dbReference>
<proteinExistence type="predicted"/>
<dbReference type="InterPro" id="IPR017293">
    <property type="entry name" value="N-acetylmuramoyl-L-ala_amidase"/>
</dbReference>
<dbReference type="SMART" id="SM00646">
    <property type="entry name" value="Ami_3"/>
    <property type="match status" value="1"/>
</dbReference>
<accession>A0ABW4DSD7</accession>
<dbReference type="GO" id="GO:0008745">
    <property type="term" value="F:N-acetylmuramoyl-L-alanine amidase activity"/>
    <property type="evidence" value="ECO:0007669"/>
    <property type="project" value="UniProtKB-EC"/>
</dbReference>
<keyword evidence="2" id="KW-0961">Cell wall biogenesis/degradation</keyword>
<evidence type="ECO:0000313" key="5">
    <source>
        <dbReference type="Proteomes" id="UP001597244"/>
    </source>
</evidence>
<comment type="caution">
    <text evidence="4">The sequence shown here is derived from an EMBL/GenBank/DDBJ whole genome shotgun (WGS) entry which is preliminary data.</text>
</comment>
<evidence type="ECO:0000256" key="2">
    <source>
        <dbReference type="ARBA" id="ARBA00023316"/>
    </source>
</evidence>
<evidence type="ECO:0000259" key="3">
    <source>
        <dbReference type="PROSITE" id="PS51781"/>
    </source>
</evidence>
<dbReference type="InterPro" id="IPR002508">
    <property type="entry name" value="MurNAc-LAA_cat"/>
</dbReference>
<keyword evidence="5" id="KW-1185">Reference proteome</keyword>
<protein>
    <submittedName>
        <fullName evidence="4">N-acetylmuramoyl-L-alanine amidase</fullName>
        <ecNumber evidence="4">3.5.1.28</ecNumber>
    </submittedName>
</protein>
<dbReference type="RefSeq" id="WP_125578068.1">
    <property type="nucleotide sequence ID" value="NZ_JBHTOF010000098.1"/>
</dbReference>
<dbReference type="Pfam" id="PF01520">
    <property type="entry name" value="Amidase_3"/>
    <property type="match status" value="1"/>
</dbReference>
<dbReference type="InterPro" id="IPR003646">
    <property type="entry name" value="SH3-like_bac-type"/>
</dbReference>
<dbReference type="Pfam" id="PF08239">
    <property type="entry name" value="SH3_3"/>
    <property type="match status" value="2"/>
</dbReference>
<reference evidence="5" key="1">
    <citation type="journal article" date="2019" name="Int. J. Syst. Evol. Microbiol.">
        <title>The Global Catalogue of Microorganisms (GCM) 10K type strain sequencing project: providing services to taxonomists for standard genome sequencing and annotation.</title>
        <authorList>
            <consortium name="The Broad Institute Genomics Platform"/>
            <consortium name="The Broad Institute Genome Sequencing Center for Infectious Disease"/>
            <person name="Wu L."/>
            <person name="Ma J."/>
        </authorList>
    </citation>
    <scope>NUCLEOTIDE SEQUENCE [LARGE SCALE GENOMIC DNA]</scope>
    <source>
        <strain evidence="5">CCM 8951</strain>
    </source>
</reference>
<dbReference type="EMBL" id="JBHTOF010000098">
    <property type="protein sequence ID" value="MFD1466170.1"/>
    <property type="molecule type" value="Genomic_DNA"/>
</dbReference>
<feature type="domain" description="SH3b" evidence="3">
    <location>
        <begin position="187"/>
        <end position="251"/>
    </location>
</feature>
<evidence type="ECO:0000256" key="1">
    <source>
        <dbReference type="ARBA" id="ARBA00022801"/>
    </source>
</evidence>
<evidence type="ECO:0000313" key="4">
    <source>
        <dbReference type="EMBL" id="MFD1466170.1"/>
    </source>
</evidence>
<organism evidence="4 5">
    <name type="scientific">Lapidilactobacillus mulanensis</name>
    <dbReference type="NCBI Taxonomy" id="2485999"/>
    <lineage>
        <taxon>Bacteria</taxon>
        <taxon>Bacillati</taxon>
        <taxon>Bacillota</taxon>
        <taxon>Bacilli</taxon>
        <taxon>Lactobacillales</taxon>
        <taxon>Lactobacillaceae</taxon>
        <taxon>Lapidilactobacillus</taxon>
    </lineage>
</organism>
<dbReference type="Gene3D" id="3.40.630.40">
    <property type="entry name" value="Zn-dependent exopeptidases"/>
    <property type="match status" value="1"/>
</dbReference>
<dbReference type="InterPro" id="IPR050695">
    <property type="entry name" value="N-acetylmuramoyl_amidase_3"/>
</dbReference>